<keyword evidence="8" id="KW-0732">Signal</keyword>
<dbReference type="InterPro" id="IPR034026">
    <property type="entry name" value="EssA"/>
</dbReference>
<gene>
    <name evidence="9" type="ORF">AS180_18685</name>
</gene>
<keyword evidence="6 7" id="KW-0472">Membrane</keyword>
<evidence type="ECO:0000256" key="7">
    <source>
        <dbReference type="SAM" id="Phobius"/>
    </source>
</evidence>
<dbReference type="Pfam" id="PF10661">
    <property type="entry name" value="EssA"/>
    <property type="match status" value="1"/>
</dbReference>
<sequence length="165" mass="18452">MKRMKHNMIGRIALLAVLLFLSTSNVYAANDTQTQVQDLAPNIFQDEQIKLNPDSLGQTKREVENIPEEIRGIPFTDEEKKPSLKSSLFLNDSTTNHSIQSQVNKYGLFTSTESPVQSSSVQDVPEETGLKLQWVYILLIGIGLVLLFTVLIPKLKPAQINGQNE</sequence>
<dbReference type="RefSeq" id="WP_025907549.1">
    <property type="nucleotide sequence ID" value="NZ_KQ758700.1"/>
</dbReference>
<comment type="subcellular location">
    <subcellularLocation>
        <location evidence="1">Cell membrane</location>
        <topology evidence="1">Single-pass membrane protein</topology>
    </subcellularLocation>
</comment>
<proteinExistence type="inferred from homology"/>
<evidence type="ECO:0000256" key="8">
    <source>
        <dbReference type="SAM" id="SignalP"/>
    </source>
</evidence>
<comment type="caution">
    <text evidence="9">The sequence shown here is derived from an EMBL/GenBank/DDBJ whole genome shotgun (WGS) entry which is preliminary data.</text>
</comment>
<feature type="signal peptide" evidence="8">
    <location>
        <begin position="1"/>
        <end position="28"/>
    </location>
</feature>
<accession>A0A0V8JHL6</accession>
<reference evidence="9 10" key="1">
    <citation type="submission" date="2015-11" db="EMBL/GenBank/DDBJ databases">
        <title>Bacillus caseinolyticus sp nov.</title>
        <authorList>
            <person name="Dastager S.G."/>
            <person name="Mawlankar R."/>
        </authorList>
    </citation>
    <scope>NUCLEOTIDE SEQUENCE [LARGE SCALE GENOMIC DNA]</scope>
    <source>
        <strain evidence="9 10">SGD-V-76</strain>
    </source>
</reference>
<evidence type="ECO:0000256" key="4">
    <source>
        <dbReference type="ARBA" id="ARBA00022692"/>
    </source>
</evidence>
<name>A0A0V8JHL6_9BACI</name>
<evidence type="ECO:0000313" key="10">
    <source>
        <dbReference type="Proteomes" id="UP000053681"/>
    </source>
</evidence>
<evidence type="ECO:0000256" key="1">
    <source>
        <dbReference type="ARBA" id="ARBA00004162"/>
    </source>
</evidence>
<evidence type="ECO:0008006" key="11">
    <source>
        <dbReference type="Google" id="ProtNLM"/>
    </source>
</evidence>
<protein>
    <recommendedName>
        <fullName evidence="11">Type VII secretion protein EssA</fullName>
    </recommendedName>
</protein>
<dbReference type="NCBIfam" id="TIGR03927">
    <property type="entry name" value="T7SS_EssA_Firm"/>
    <property type="match status" value="1"/>
</dbReference>
<evidence type="ECO:0000256" key="6">
    <source>
        <dbReference type="ARBA" id="ARBA00023136"/>
    </source>
</evidence>
<evidence type="ECO:0000256" key="3">
    <source>
        <dbReference type="ARBA" id="ARBA00022475"/>
    </source>
</evidence>
<dbReference type="EMBL" id="LNQP01000085">
    <property type="protein sequence ID" value="KSU86440.1"/>
    <property type="molecule type" value="Genomic_DNA"/>
</dbReference>
<dbReference type="GO" id="GO:0005886">
    <property type="term" value="C:plasma membrane"/>
    <property type="evidence" value="ECO:0007669"/>
    <property type="project" value="UniProtKB-SubCell"/>
</dbReference>
<comment type="similarity">
    <text evidence="2">Belongs to the EssA family.</text>
</comment>
<keyword evidence="10" id="KW-1185">Reference proteome</keyword>
<dbReference type="Proteomes" id="UP000053681">
    <property type="component" value="Unassembled WGS sequence"/>
</dbReference>
<feature type="transmembrane region" description="Helical" evidence="7">
    <location>
        <begin position="134"/>
        <end position="152"/>
    </location>
</feature>
<dbReference type="AlphaFoldDB" id="A0A0V8JHL6"/>
<feature type="chain" id="PRO_5006893921" description="Type VII secretion protein EssA" evidence="8">
    <location>
        <begin position="29"/>
        <end position="165"/>
    </location>
</feature>
<evidence type="ECO:0000256" key="2">
    <source>
        <dbReference type="ARBA" id="ARBA00008570"/>
    </source>
</evidence>
<keyword evidence="3" id="KW-1003">Cell membrane</keyword>
<dbReference type="InterPro" id="IPR018920">
    <property type="entry name" value="EssA/YueC"/>
</dbReference>
<keyword evidence="5 7" id="KW-1133">Transmembrane helix</keyword>
<evidence type="ECO:0000313" key="9">
    <source>
        <dbReference type="EMBL" id="KSU86440.1"/>
    </source>
</evidence>
<evidence type="ECO:0000256" key="5">
    <source>
        <dbReference type="ARBA" id="ARBA00022989"/>
    </source>
</evidence>
<organism evidence="9 10">
    <name type="scientific">Priestia veravalensis</name>
    <dbReference type="NCBI Taxonomy" id="1414648"/>
    <lineage>
        <taxon>Bacteria</taxon>
        <taxon>Bacillati</taxon>
        <taxon>Bacillota</taxon>
        <taxon>Bacilli</taxon>
        <taxon>Bacillales</taxon>
        <taxon>Bacillaceae</taxon>
        <taxon>Priestia</taxon>
    </lineage>
</organism>
<keyword evidence="4 7" id="KW-0812">Transmembrane</keyword>